<dbReference type="AlphaFoldDB" id="A0A2M7RP18"/>
<evidence type="ECO:0000313" key="4">
    <source>
        <dbReference type="Proteomes" id="UP000229371"/>
    </source>
</evidence>
<dbReference type="PANTHER" id="PTHR47505:SF1">
    <property type="entry name" value="DNA UTILIZATION PROTEIN YHGH"/>
    <property type="match status" value="1"/>
</dbReference>
<organism evidence="3 4">
    <name type="scientific">bacterium (Candidatus Gribaldobacteria) CG_4_10_14_0_8_um_filter_33_9</name>
    <dbReference type="NCBI Taxonomy" id="2014266"/>
    <lineage>
        <taxon>Bacteria</taxon>
        <taxon>Candidatus Gribaldobacteria</taxon>
    </lineage>
</organism>
<dbReference type="CDD" id="cd06223">
    <property type="entry name" value="PRTases_typeI"/>
    <property type="match status" value="1"/>
</dbReference>
<comment type="caution">
    <text evidence="3">The sequence shown here is derived from an EMBL/GenBank/DDBJ whole genome shotgun (WGS) entry which is preliminary data.</text>
</comment>
<dbReference type="Pfam" id="PF00156">
    <property type="entry name" value="Pribosyltran"/>
    <property type="match status" value="1"/>
</dbReference>
<dbReference type="InterPro" id="IPR051910">
    <property type="entry name" value="ComF/GntX_DNA_util-trans"/>
</dbReference>
<dbReference type="InterPro" id="IPR029057">
    <property type="entry name" value="PRTase-like"/>
</dbReference>
<accession>A0A2M7RP18</accession>
<dbReference type="Proteomes" id="UP000229371">
    <property type="component" value="Unassembled WGS sequence"/>
</dbReference>
<reference evidence="4" key="1">
    <citation type="submission" date="2017-09" db="EMBL/GenBank/DDBJ databases">
        <title>Depth-based differentiation of microbial function through sediment-hosted aquifers and enrichment of novel symbionts in the deep terrestrial subsurface.</title>
        <authorList>
            <person name="Probst A.J."/>
            <person name="Ladd B."/>
            <person name="Jarett J.K."/>
            <person name="Geller-Mcgrath D.E."/>
            <person name="Sieber C.M.K."/>
            <person name="Emerson J.B."/>
            <person name="Anantharaman K."/>
            <person name="Thomas B.C."/>
            <person name="Malmstrom R."/>
            <person name="Stieglmeier M."/>
            <person name="Klingl A."/>
            <person name="Woyke T."/>
            <person name="Ryan C.M."/>
            <person name="Banfield J.F."/>
        </authorList>
    </citation>
    <scope>NUCLEOTIDE SEQUENCE [LARGE SCALE GENOMIC DNA]</scope>
</reference>
<dbReference type="PANTHER" id="PTHR47505">
    <property type="entry name" value="DNA UTILIZATION PROTEIN YHGH"/>
    <property type="match status" value="1"/>
</dbReference>
<feature type="domain" description="Phosphoribosyltransferase" evidence="2">
    <location>
        <begin position="140"/>
        <end position="234"/>
    </location>
</feature>
<name>A0A2M7RP18_9BACT</name>
<dbReference type="EMBL" id="PFMI01000009">
    <property type="protein sequence ID" value="PIZ01203.1"/>
    <property type="molecule type" value="Genomic_DNA"/>
</dbReference>
<protein>
    <recommendedName>
        <fullName evidence="2">Phosphoribosyltransferase domain-containing protein</fullName>
    </recommendedName>
</protein>
<dbReference type="InterPro" id="IPR000836">
    <property type="entry name" value="PRTase_dom"/>
</dbReference>
<dbReference type="SUPFAM" id="SSF53271">
    <property type="entry name" value="PRTase-like"/>
    <property type="match status" value="1"/>
</dbReference>
<evidence type="ECO:0000259" key="2">
    <source>
        <dbReference type="Pfam" id="PF00156"/>
    </source>
</evidence>
<gene>
    <name evidence="3" type="ORF">COY61_00380</name>
</gene>
<evidence type="ECO:0000256" key="1">
    <source>
        <dbReference type="ARBA" id="ARBA00008007"/>
    </source>
</evidence>
<sequence>MKFSCKKFLLDIFFPQFCLGCGKEGEIICLDCFFLIEILEYFFCVFCKKSQKVLKKRTCSLHRKNALNGLFSATSYETPLVQTLIKNFKYEPFLKTLTEPLSSLIIAHFLLSESWKVFYPLEKSLLVPIPLVGFRKRWRGFNQAEEIAKILSIFFRTRLENNNLVKIKSTLSQAELMGEERKKNIKNAFKVKTPEIFKGKKIFIIDDVFTTGATLEEAAKVLKHAGAKQVWGIVIARE</sequence>
<comment type="similarity">
    <text evidence="1">Belongs to the ComF/GntX family.</text>
</comment>
<evidence type="ECO:0000313" key="3">
    <source>
        <dbReference type="EMBL" id="PIZ01203.1"/>
    </source>
</evidence>
<dbReference type="Gene3D" id="3.40.50.2020">
    <property type="match status" value="1"/>
</dbReference>
<proteinExistence type="inferred from homology"/>